<gene>
    <name evidence="2" type="ORF">AS189_06305</name>
</gene>
<feature type="transmembrane region" description="Helical" evidence="1">
    <location>
        <begin position="337"/>
        <end position="353"/>
    </location>
</feature>
<sequence>MHSGSSSVSRKTTINDELFALLRRVLAPLWRAPWWLKVALIYGAARFLSYAIFLGAAWHAEESPWGGRQPDYLTFINRWDAGWYERIFDGGYPATIPRNTDGTAQPNQWAFYPIFPLLARGLSAVTGLEWAAAGATIATVAGLAAALMIYVLFRNFSAPGTALWGVAFFATFPISAVLQVPYAESVGMFFLAAALHLLIKRNYAAAVPLVMLLCLSRPAGAPFAAVVGLHLLLRWNKRKEEPFPLREMVLGTVLLVVSGVMAFGWMFIAWWVTGERSAYTDTETAWRGSDLVLFKPWFDAGVDLIGPLWGPLLPLLLVVLAFLSLNSQAVRRIGSDLQLWCGMYLLYLLAVLHPQSSTFRMLLPLFPLALAAAFISTSRAYRITVLVMFSVLQIVWVVWLWQFAAISTGQAWPP</sequence>
<keyword evidence="1" id="KW-0472">Membrane</keyword>
<feature type="transmembrane region" description="Helical" evidence="1">
    <location>
        <begin position="359"/>
        <end position="376"/>
    </location>
</feature>
<keyword evidence="1" id="KW-0812">Transmembrane</keyword>
<feature type="transmembrane region" description="Helical" evidence="1">
    <location>
        <begin position="162"/>
        <end position="183"/>
    </location>
</feature>
<feature type="transmembrane region" description="Helical" evidence="1">
    <location>
        <begin position="203"/>
        <end position="227"/>
    </location>
</feature>
<name>A0A0S2M3P0_9MICC</name>
<evidence type="ECO:0000256" key="1">
    <source>
        <dbReference type="SAM" id="Phobius"/>
    </source>
</evidence>
<evidence type="ECO:0000313" key="2">
    <source>
        <dbReference type="EMBL" id="ALO68371.1"/>
    </source>
</evidence>
<dbReference type="Proteomes" id="UP000059574">
    <property type="component" value="Chromosome"/>
</dbReference>
<reference evidence="3" key="1">
    <citation type="submission" date="2015-11" db="EMBL/GenBank/DDBJ databases">
        <authorList>
            <person name="Kumar R."/>
            <person name="Singh D."/>
            <person name="Swarnkar M.K."/>
            <person name="Singh A.K."/>
            <person name="Kumar S."/>
        </authorList>
    </citation>
    <scope>NUCLEOTIDE SEQUENCE [LARGE SCALE GENOMIC DNA]</scope>
    <source>
        <strain evidence="3">ERGS4:06</strain>
    </source>
</reference>
<keyword evidence="1" id="KW-1133">Transmembrane helix</keyword>
<feature type="transmembrane region" description="Helical" evidence="1">
    <location>
        <begin position="383"/>
        <end position="404"/>
    </location>
</feature>
<organism evidence="2 3">
    <name type="scientific">Arthrobacter alpinus</name>
    <dbReference type="NCBI Taxonomy" id="656366"/>
    <lineage>
        <taxon>Bacteria</taxon>
        <taxon>Bacillati</taxon>
        <taxon>Actinomycetota</taxon>
        <taxon>Actinomycetes</taxon>
        <taxon>Micrococcales</taxon>
        <taxon>Micrococcaceae</taxon>
        <taxon>Arthrobacter</taxon>
    </lineage>
</organism>
<evidence type="ECO:0000313" key="3">
    <source>
        <dbReference type="Proteomes" id="UP000059574"/>
    </source>
</evidence>
<proteinExistence type="predicted"/>
<feature type="transmembrane region" description="Helical" evidence="1">
    <location>
        <begin position="130"/>
        <end position="153"/>
    </location>
</feature>
<feature type="transmembrane region" description="Helical" evidence="1">
    <location>
        <begin position="34"/>
        <end position="58"/>
    </location>
</feature>
<evidence type="ECO:0008006" key="4">
    <source>
        <dbReference type="Google" id="ProtNLM"/>
    </source>
</evidence>
<feature type="transmembrane region" description="Helical" evidence="1">
    <location>
        <begin position="304"/>
        <end position="325"/>
    </location>
</feature>
<dbReference type="GO" id="GO:0006506">
    <property type="term" value="P:GPI anchor biosynthetic process"/>
    <property type="evidence" value="ECO:0007669"/>
    <property type="project" value="UniProtKB-UniPathway"/>
</dbReference>
<dbReference type="GO" id="GO:0016020">
    <property type="term" value="C:membrane"/>
    <property type="evidence" value="ECO:0007669"/>
    <property type="project" value="GOC"/>
</dbReference>
<feature type="transmembrane region" description="Helical" evidence="1">
    <location>
        <begin position="248"/>
        <end position="272"/>
    </location>
</feature>
<reference evidence="2 3" key="2">
    <citation type="journal article" date="2016" name="J. Biotechnol.">
        <title>Complete genome sequence of Arthrobacter alpinus ERGS4:06, a yellow pigmented bacterium tolerant to cold and radiations isolated from Sikkim Himalaya.</title>
        <authorList>
            <person name="Kumar R."/>
            <person name="Singh D."/>
            <person name="Swarnkar M.K."/>
            <person name="Singh A.K."/>
            <person name="Kumar S."/>
        </authorList>
    </citation>
    <scope>NUCLEOTIDE SEQUENCE [LARGE SCALE GENOMIC DNA]</scope>
    <source>
        <strain evidence="2 3">ERGS4:06</strain>
    </source>
</reference>
<protein>
    <recommendedName>
        <fullName evidence="4">Mannosyltransferase (PIG-V)</fullName>
    </recommendedName>
</protein>
<dbReference type="AlphaFoldDB" id="A0A0S2M3P0"/>
<dbReference type="OrthoDB" id="151635at2"/>
<accession>A0A0S2M3P0</accession>
<dbReference type="UniPathway" id="UPA00196"/>
<dbReference type="EMBL" id="CP013200">
    <property type="protein sequence ID" value="ALO68371.1"/>
    <property type="molecule type" value="Genomic_DNA"/>
</dbReference>